<reference evidence="2 3" key="1">
    <citation type="journal article" date="2019" name="Int. J. Syst. Evol. Microbiol.">
        <title>The Global Catalogue of Microorganisms (GCM) 10K type strain sequencing project: providing services to taxonomists for standard genome sequencing and annotation.</title>
        <authorList>
            <consortium name="The Broad Institute Genomics Platform"/>
            <consortium name="The Broad Institute Genome Sequencing Center for Infectious Disease"/>
            <person name="Wu L."/>
            <person name="Ma J."/>
        </authorList>
    </citation>
    <scope>NUCLEOTIDE SEQUENCE [LARGE SCALE GENOMIC DNA]</scope>
    <source>
        <strain evidence="2 3">RDMS1</strain>
    </source>
</reference>
<keyword evidence="1" id="KW-1133">Transmembrane helix</keyword>
<dbReference type="InterPro" id="IPR058342">
    <property type="entry name" value="DUF8029"/>
</dbReference>
<gene>
    <name evidence="2" type="ORF">ACFQL7_15875</name>
</gene>
<dbReference type="EMBL" id="JBHTAX010000001">
    <property type="protein sequence ID" value="MFC7191145.1"/>
    <property type="molecule type" value="Genomic_DNA"/>
</dbReference>
<name>A0ABD5YXB8_9EURY</name>
<comment type="caution">
    <text evidence="2">The sequence shown here is derived from an EMBL/GenBank/DDBJ whole genome shotgun (WGS) entry which is preliminary data.</text>
</comment>
<evidence type="ECO:0000256" key="1">
    <source>
        <dbReference type="SAM" id="Phobius"/>
    </source>
</evidence>
<evidence type="ECO:0000313" key="2">
    <source>
        <dbReference type="EMBL" id="MFC7191145.1"/>
    </source>
</evidence>
<organism evidence="2 3">
    <name type="scientific">Halocatena marina</name>
    <dbReference type="NCBI Taxonomy" id="2934937"/>
    <lineage>
        <taxon>Archaea</taxon>
        <taxon>Methanobacteriati</taxon>
        <taxon>Methanobacteriota</taxon>
        <taxon>Stenosarchaea group</taxon>
        <taxon>Halobacteria</taxon>
        <taxon>Halobacteriales</taxon>
        <taxon>Natronomonadaceae</taxon>
        <taxon>Halocatena</taxon>
    </lineage>
</organism>
<dbReference type="Pfam" id="PF26072">
    <property type="entry name" value="DUF8029"/>
    <property type="match status" value="1"/>
</dbReference>
<evidence type="ECO:0000313" key="3">
    <source>
        <dbReference type="Proteomes" id="UP001596417"/>
    </source>
</evidence>
<dbReference type="GeneID" id="76200846"/>
<feature type="transmembrane region" description="Helical" evidence="1">
    <location>
        <begin position="35"/>
        <end position="54"/>
    </location>
</feature>
<sequence>MHGLIAAQAFTVPGILGTLVVVGIILLIGRFLLNMAFKVVLIAAIIAGALWFLGAESLLSLFLV</sequence>
<protein>
    <submittedName>
        <fullName evidence="2">Uncharacterized protein</fullName>
    </submittedName>
</protein>
<accession>A0ABD5YXB8</accession>
<feature type="transmembrane region" description="Helical" evidence="1">
    <location>
        <begin position="6"/>
        <end position="28"/>
    </location>
</feature>
<keyword evidence="3" id="KW-1185">Reference proteome</keyword>
<dbReference type="Proteomes" id="UP001596417">
    <property type="component" value="Unassembled WGS sequence"/>
</dbReference>
<dbReference type="RefSeq" id="WP_248908703.1">
    <property type="nucleotide sequence ID" value="NZ_CP109979.1"/>
</dbReference>
<keyword evidence="1" id="KW-0812">Transmembrane</keyword>
<keyword evidence="1" id="KW-0472">Membrane</keyword>
<proteinExistence type="predicted"/>
<dbReference type="AlphaFoldDB" id="A0ABD5YXB8"/>